<evidence type="ECO:0000313" key="10">
    <source>
        <dbReference type="Proteomes" id="UP000719412"/>
    </source>
</evidence>
<evidence type="ECO:0000256" key="5">
    <source>
        <dbReference type="ARBA" id="ARBA00022833"/>
    </source>
</evidence>
<proteinExistence type="predicted"/>
<dbReference type="PANTHER" id="PTHR19818">
    <property type="entry name" value="ZINC FINGER PROTEIN ZIC AND GLI"/>
    <property type="match status" value="1"/>
</dbReference>
<evidence type="ECO:0000256" key="4">
    <source>
        <dbReference type="ARBA" id="ARBA00022771"/>
    </source>
</evidence>
<dbReference type="InterPro" id="IPR036236">
    <property type="entry name" value="Znf_C2H2_sf"/>
</dbReference>
<evidence type="ECO:0000313" key="9">
    <source>
        <dbReference type="EMBL" id="KAH0819246.1"/>
    </source>
</evidence>
<keyword evidence="6" id="KW-0539">Nucleus</keyword>
<dbReference type="InterPro" id="IPR013087">
    <property type="entry name" value="Znf_C2H2_type"/>
</dbReference>
<organism evidence="9 10">
    <name type="scientific">Tenebrio molitor</name>
    <name type="common">Yellow mealworm beetle</name>
    <dbReference type="NCBI Taxonomy" id="7067"/>
    <lineage>
        <taxon>Eukaryota</taxon>
        <taxon>Metazoa</taxon>
        <taxon>Ecdysozoa</taxon>
        <taxon>Arthropoda</taxon>
        <taxon>Hexapoda</taxon>
        <taxon>Insecta</taxon>
        <taxon>Pterygota</taxon>
        <taxon>Neoptera</taxon>
        <taxon>Endopterygota</taxon>
        <taxon>Coleoptera</taxon>
        <taxon>Polyphaga</taxon>
        <taxon>Cucujiformia</taxon>
        <taxon>Tenebrionidae</taxon>
        <taxon>Tenebrio</taxon>
    </lineage>
</organism>
<dbReference type="AlphaFoldDB" id="A0A8J6LNH3"/>
<dbReference type="GO" id="GO:0000981">
    <property type="term" value="F:DNA-binding transcription factor activity, RNA polymerase II-specific"/>
    <property type="evidence" value="ECO:0007669"/>
    <property type="project" value="TreeGrafter"/>
</dbReference>
<evidence type="ECO:0000256" key="7">
    <source>
        <dbReference type="PROSITE-ProRule" id="PRU00042"/>
    </source>
</evidence>
<feature type="domain" description="C2H2-type" evidence="8">
    <location>
        <begin position="28"/>
        <end position="58"/>
    </location>
</feature>
<dbReference type="GO" id="GO:0045944">
    <property type="term" value="P:positive regulation of transcription by RNA polymerase II"/>
    <property type="evidence" value="ECO:0007669"/>
    <property type="project" value="UniProtKB-ARBA"/>
</dbReference>
<evidence type="ECO:0000256" key="6">
    <source>
        <dbReference type="ARBA" id="ARBA00023242"/>
    </source>
</evidence>
<dbReference type="PROSITE" id="PS00028">
    <property type="entry name" value="ZINC_FINGER_C2H2_1"/>
    <property type="match status" value="2"/>
</dbReference>
<dbReference type="FunFam" id="3.30.160.60:FF:001102">
    <property type="entry name" value="Transcription factor IIIA"/>
    <property type="match status" value="1"/>
</dbReference>
<protein>
    <recommendedName>
        <fullName evidence="8">C2H2-type domain-containing protein</fullName>
    </recommendedName>
</protein>
<keyword evidence="5" id="KW-0862">Zinc</keyword>
<sequence length="236" mass="26849">MKKCFNRVQIAVSIDQGTLDMMNRIKPFACPHEGCEARYTIRPDLKDHIRKVHTRERPFKCSVCGKCFLTGSVYYQHRLIHTEDRRYGCDYLTPPSEKRSTSFKIDYLVCLFTSIRAISHWDGMEAPPPAASPWLLLASAFFHQSCQENSQIRSQECSPSVTWPAPPLAITIKYAPQISAEIIMNKGVNCAKLQSSAGPHIVAVKSRARFGTIRPPCEMFKKEELSKTIWALRTQL</sequence>
<accession>A0A8J6LNH3</accession>
<evidence type="ECO:0000259" key="8">
    <source>
        <dbReference type="PROSITE" id="PS50157"/>
    </source>
</evidence>
<dbReference type="PANTHER" id="PTHR19818:SF139">
    <property type="entry name" value="PAIR-RULE PROTEIN ODD-PAIRED"/>
    <property type="match status" value="1"/>
</dbReference>
<comment type="caution">
    <text evidence="9">The sequence shown here is derived from an EMBL/GenBank/DDBJ whole genome shotgun (WGS) entry which is preliminary data.</text>
</comment>
<dbReference type="EMBL" id="JABDTM020015117">
    <property type="protein sequence ID" value="KAH0819246.1"/>
    <property type="molecule type" value="Genomic_DNA"/>
</dbReference>
<evidence type="ECO:0000256" key="1">
    <source>
        <dbReference type="ARBA" id="ARBA00004123"/>
    </source>
</evidence>
<dbReference type="GO" id="GO:0008270">
    <property type="term" value="F:zinc ion binding"/>
    <property type="evidence" value="ECO:0007669"/>
    <property type="project" value="UniProtKB-KW"/>
</dbReference>
<evidence type="ECO:0000256" key="2">
    <source>
        <dbReference type="ARBA" id="ARBA00022723"/>
    </source>
</evidence>
<dbReference type="Proteomes" id="UP000719412">
    <property type="component" value="Unassembled WGS sequence"/>
</dbReference>
<dbReference type="GO" id="GO:0000978">
    <property type="term" value="F:RNA polymerase II cis-regulatory region sequence-specific DNA binding"/>
    <property type="evidence" value="ECO:0007669"/>
    <property type="project" value="TreeGrafter"/>
</dbReference>
<reference evidence="9" key="1">
    <citation type="journal article" date="2020" name="J Insects Food Feed">
        <title>The yellow mealworm (Tenebrio molitor) genome: a resource for the emerging insects as food and feed industry.</title>
        <authorList>
            <person name="Eriksson T."/>
            <person name="Andere A."/>
            <person name="Kelstrup H."/>
            <person name="Emery V."/>
            <person name="Picard C."/>
        </authorList>
    </citation>
    <scope>NUCLEOTIDE SEQUENCE</scope>
    <source>
        <strain evidence="9">Stoneville</strain>
        <tissue evidence="9">Whole head</tissue>
    </source>
</reference>
<gene>
    <name evidence="9" type="ORF">GEV33_003545</name>
</gene>
<name>A0A8J6LNH3_TENMO</name>
<keyword evidence="10" id="KW-1185">Reference proteome</keyword>
<keyword evidence="4 7" id="KW-0863">Zinc-finger</keyword>
<dbReference type="FunFam" id="3.30.160.60:FF:000634">
    <property type="entry name" value="Zinc finger X-chromosomal protein"/>
    <property type="match status" value="1"/>
</dbReference>
<dbReference type="PROSITE" id="PS50157">
    <property type="entry name" value="ZINC_FINGER_C2H2_2"/>
    <property type="match status" value="2"/>
</dbReference>
<dbReference type="Gene3D" id="3.30.160.60">
    <property type="entry name" value="Classic Zinc Finger"/>
    <property type="match status" value="2"/>
</dbReference>
<dbReference type="InterPro" id="IPR050329">
    <property type="entry name" value="GLI_C2H2-zinc-finger"/>
</dbReference>
<feature type="domain" description="C2H2-type" evidence="8">
    <location>
        <begin position="59"/>
        <end position="86"/>
    </location>
</feature>
<keyword evidence="3" id="KW-0677">Repeat</keyword>
<dbReference type="SMART" id="SM00355">
    <property type="entry name" value="ZnF_C2H2"/>
    <property type="match status" value="2"/>
</dbReference>
<dbReference type="GO" id="GO:0005634">
    <property type="term" value="C:nucleus"/>
    <property type="evidence" value="ECO:0007669"/>
    <property type="project" value="UniProtKB-SubCell"/>
</dbReference>
<dbReference type="SUPFAM" id="SSF57667">
    <property type="entry name" value="beta-beta-alpha zinc fingers"/>
    <property type="match status" value="2"/>
</dbReference>
<comment type="subcellular location">
    <subcellularLocation>
        <location evidence="1">Nucleus</location>
    </subcellularLocation>
</comment>
<keyword evidence="2" id="KW-0479">Metal-binding</keyword>
<reference evidence="9" key="2">
    <citation type="submission" date="2021-08" db="EMBL/GenBank/DDBJ databases">
        <authorList>
            <person name="Eriksson T."/>
        </authorList>
    </citation>
    <scope>NUCLEOTIDE SEQUENCE</scope>
    <source>
        <strain evidence="9">Stoneville</strain>
        <tissue evidence="9">Whole head</tissue>
    </source>
</reference>
<evidence type="ECO:0000256" key="3">
    <source>
        <dbReference type="ARBA" id="ARBA00022737"/>
    </source>
</evidence>